<accession>A0ABD3GNE3</accession>
<gene>
    <name evidence="2" type="ORF">R1sor_022628</name>
</gene>
<feature type="region of interest" description="Disordered" evidence="1">
    <location>
        <begin position="120"/>
        <end position="147"/>
    </location>
</feature>
<evidence type="ECO:0000313" key="3">
    <source>
        <dbReference type="Proteomes" id="UP001633002"/>
    </source>
</evidence>
<dbReference type="EMBL" id="JBJQOH010000007">
    <property type="protein sequence ID" value="KAL3679672.1"/>
    <property type="molecule type" value="Genomic_DNA"/>
</dbReference>
<organism evidence="2 3">
    <name type="scientific">Riccia sorocarpa</name>
    <dbReference type="NCBI Taxonomy" id="122646"/>
    <lineage>
        <taxon>Eukaryota</taxon>
        <taxon>Viridiplantae</taxon>
        <taxon>Streptophyta</taxon>
        <taxon>Embryophyta</taxon>
        <taxon>Marchantiophyta</taxon>
        <taxon>Marchantiopsida</taxon>
        <taxon>Marchantiidae</taxon>
        <taxon>Marchantiales</taxon>
        <taxon>Ricciaceae</taxon>
        <taxon>Riccia</taxon>
    </lineage>
</organism>
<feature type="compositionally biased region" description="Acidic residues" evidence="1">
    <location>
        <begin position="518"/>
        <end position="540"/>
    </location>
</feature>
<sequence>MTVSSNHADMKEEAAASIREWCEEKGIELYVDDLLKLLDIEYLRTWPGISHISFPKRKARLPDGSIPNKHWRYRFYHGCAAVLGWQDRVTYGDERYFGSRVHAAVKNLWPDELQRAPAQTVKAESFAREKSRRPASQERYSSDHVVTERNSTVCTSMAGFPMAPLTGVTVQDSNETPEFEADATLLSSIMNVPFSTGTPRMPRKTHLVSASSAQQPVVVSPLRSPMRVRMQETPIFMFDTNSSFCETELQSHSQFQHTSQAPNAHSRWSLRHAKGLARQNVRVSFETACADPHGVDRTGDNLTGDNDSGDSGNDSPIERTAPPGRLPPRSIRHLSKWRAYSKAKEATAVPELDKGKLPILEIPTTGLESSRPYVTRQLFRELNERGSSAGDVSHGVDTATESIKTSVLRYVGVELDVFTDGELEGVSHCNGKYVCCRLLREFTDEVSGLHKVSVQLPHNDRVVETFKSCCSFDRSYCSRFDNSQECSEIASLDSCTLLAGAEELISGTILSATFQSESESEWTDDESTSQDNSSDSDEDPDLDAAVAEIIEEDLPRLGVLKLDLTFNQDPFEWQMADENWPSAQTTFSHSTDFLGTDEEPTPAWFYTDCTKQELKDLSPTDFFSLCFPTELIRCFYDVV</sequence>
<dbReference type="Proteomes" id="UP001633002">
    <property type="component" value="Unassembled WGS sequence"/>
</dbReference>
<dbReference type="AlphaFoldDB" id="A0ABD3GNE3"/>
<protein>
    <submittedName>
        <fullName evidence="2">Uncharacterized protein</fullName>
    </submittedName>
</protein>
<feature type="region of interest" description="Disordered" evidence="1">
    <location>
        <begin position="515"/>
        <end position="540"/>
    </location>
</feature>
<feature type="compositionally biased region" description="Low complexity" evidence="1">
    <location>
        <begin position="300"/>
        <end position="315"/>
    </location>
</feature>
<name>A0ABD3GNE3_9MARC</name>
<comment type="caution">
    <text evidence="2">The sequence shown here is derived from an EMBL/GenBank/DDBJ whole genome shotgun (WGS) entry which is preliminary data.</text>
</comment>
<keyword evidence="3" id="KW-1185">Reference proteome</keyword>
<proteinExistence type="predicted"/>
<reference evidence="2 3" key="1">
    <citation type="submission" date="2024-09" db="EMBL/GenBank/DDBJ databases">
        <title>Chromosome-scale assembly of Riccia sorocarpa.</title>
        <authorList>
            <person name="Paukszto L."/>
        </authorList>
    </citation>
    <scope>NUCLEOTIDE SEQUENCE [LARGE SCALE GENOMIC DNA]</scope>
    <source>
        <strain evidence="2">LP-2024</strain>
        <tissue evidence="2">Aerial parts of the thallus</tissue>
    </source>
</reference>
<evidence type="ECO:0000256" key="1">
    <source>
        <dbReference type="SAM" id="MobiDB-lite"/>
    </source>
</evidence>
<feature type="region of interest" description="Disordered" evidence="1">
    <location>
        <begin position="290"/>
        <end position="331"/>
    </location>
</feature>
<evidence type="ECO:0000313" key="2">
    <source>
        <dbReference type="EMBL" id="KAL3679672.1"/>
    </source>
</evidence>